<dbReference type="PANTHER" id="PTHR36919:SF3">
    <property type="entry name" value="BLL5882 PROTEIN"/>
    <property type="match status" value="1"/>
</dbReference>
<accession>A0ABQ3HA19</accession>
<dbReference type="InterPro" id="IPR019223">
    <property type="entry name" value="DUF2147"/>
</dbReference>
<proteinExistence type="predicted"/>
<evidence type="ECO:0000313" key="4">
    <source>
        <dbReference type="Proteomes" id="UP000662678"/>
    </source>
</evidence>
<dbReference type="Gene3D" id="2.40.128.520">
    <property type="match status" value="1"/>
</dbReference>
<evidence type="ECO:0000256" key="1">
    <source>
        <dbReference type="SAM" id="SignalP"/>
    </source>
</evidence>
<dbReference type="EMBL" id="BMYP01000024">
    <property type="protein sequence ID" value="GHD78303.1"/>
    <property type="molecule type" value="Genomic_DNA"/>
</dbReference>
<sequence>MNSAAKWAAALAIGACTNMALAAGAGGTWKTIDDETRQAKALVEISETASGELSGKIVKLFANPDAVCDKCEGPLKGKPVVGMTILTGLKKGGDGWEGGKILDPKSGKVYSAKAKLAEAGKKLEVRGFIGMALLGRTQTWERQ</sequence>
<dbReference type="PANTHER" id="PTHR36919">
    <property type="entry name" value="BLR1215 PROTEIN"/>
    <property type="match status" value="1"/>
</dbReference>
<evidence type="ECO:0000259" key="2">
    <source>
        <dbReference type="Pfam" id="PF09917"/>
    </source>
</evidence>
<keyword evidence="4" id="KW-1185">Reference proteome</keyword>
<dbReference type="Proteomes" id="UP000662678">
    <property type="component" value="Unassembled WGS sequence"/>
</dbReference>
<feature type="chain" id="PRO_5045161807" description="DUF2147 domain-containing protein" evidence="1">
    <location>
        <begin position="23"/>
        <end position="143"/>
    </location>
</feature>
<gene>
    <name evidence="3" type="ORF">GCM10011419_20130</name>
</gene>
<feature type="domain" description="DUF2147" evidence="2">
    <location>
        <begin position="27"/>
        <end position="142"/>
    </location>
</feature>
<evidence type="ECO:0000313" key="3">
    <source>
        <dbReference type="EMBL" id="GHD78303.1"/>
    </source>
</evidence>
<reference evidence="4" key="1">
    <citation type="journal article" date="2019" name="Int. J. Syst. Evol. Microbiol.">
        <title>The Global Catalogue of Microorganisms (GCM) 10K type strain sequencing project: providing services to taxonomists for standard genome sequencing and annotation.</title>
        <authorList>
            <consortium name="The Broad Institute Genomics Platform"/>
            <consortium name="The Broad Institute Genome Sequencing Center for Infectious Disease"/>
            <person name="Wu L."/>
            <person name="Ma J."/>
        </authorList>
    </citation>
    <scope>NUCLEOTIDE SEQUENCE [LARGE SCALE GENOMIC DNA]</scope>
    <source>
        <strain evidence="4">KCTC 23713</strain>
    </source>
</reference>
<protein>
    <recommendedName>
        <fullName evidence="2">DUF2147 domain-containing protein</fullName>
    </recommendedName>
</protein>
<keyword evidence="1" id="KW-0732">Signal</keyword>
<comment type="caution">
    <text evidence="3">The sequence shown here is derived from an EMBL/GenBank/DDBJ whole genome shotgun (WGS) entry which is preliminary data.</text>
</comment>
<feature type="signal peptide" evidence="1">
    <location>
        <begin position="1"/>
        <end position="22"/>
    </location>
</feature>
<organism evidence="3 4">
    <name type="scientific">Vogesella fluminis</name>
    <dbReference type="NCBI Taxonomy" id="1069161"/>
    <lineage>
        <taxon>Bacteria</taxon>
        <taxon>Pseudomonadati</taxon>
        <taxon>Pseudomonadota</taxon>
        <taxon>Betaproteobacteria</taxon>
        <taxon>Neisseriales</taxon>
        <taxon>Chromobacteriaceae</taxon>
        <taxon>Vogesella</taxon>
    </lineage>
</organism>
<name>A0ABQ3HA19_9NEIS</name>
<dbReference type="Pfam" id="PF09917">
    <property type="entry name" value="DUF2147"/>
    <property type="match status" value="1"/>
</dbReference>
<dbReference type="RefSeq" id="WP_189353522.1">
    <property type="nucleotide sequence ID" value="NZ_BMYP01000024.1"/>
</dbReference>